<feature type="coiled-coil region" evidence="1">
    <location>
        <begin position="134"/>
        <end position="161"/>
    </location>
</feature>
<comment type="caution">
    <text evidence="2">The sequence shown here is derived from an EMBL/GenBank/DDBJ whole genome shotgun (WGS) entry which is preliminary data.</text>
</comment>
<organism evidence="2 3">
    <name type="scientific">Fructobacillus fructosus</name>
    <dbReference type="NCBI Taxonomy" id="1631"/>
    <lineage>
        <taxon>Bacteria</taxon>
        <taxon>Bacillati</taxon>
        <taxon>Bacillota</taxon>
        <taxon>Bacilli</taxon>
        <taxon>Lactobacillales</taxon>
        <taxon>Lactobacillaceae</taxon>
        <taxon>Fructobacillus</taxon>
    </lineage>
</organism>
<accession>A0ABM9N0Q6</accession>
<gene>
    <name evidence="2" type="ORF">R54839_PPFHFPJH_01480</name>
</gene>
<keyword evidence="3" id="KW-1185">Reference proteome</keyword>
<dbReference type="RefSeq" id="WP_338346404.1">
    <property type="nucleotide sequence ID" value="NZ_CAUZLR010000011.1"/>
</dbReference>
<dbReference type="Proteomes" id="UP001314261">
    <property type="component" value="Unassembled WGS sequence"/>
</dbReference>
<evidence type="ECO:0000313" key="2">
    <source>
        <dbReference type="EMBL" id="CAK1252877.1"/>
    </source>
</evidence>
<name>A0ABM9N0Q6_9LACO</name>
<evidence type="ECO:0008006" key="4">
    <source>
        <dbReference type="Google" id="ProtNLM"/>
    </source>
</evidence>
<proteinExistence type="predicted"/>
<evidence type="ECO:0000256" key="1">
    <source>
        <dbReference type="SAM" id="Coils"/>
    </source>
</evidence>
<reference evidence="2 3" key="1">
    <citation type="submission" date="2023-10" db="EMBL/GenBank/DDBJ databases">
        <authorList>
            <person name="Botero Cardona J."/>
        </authorList>
    </citation>
    <scope>NUCLEOTIDE SEQUENCE [LARGE SCALE GENOMIC DNA]</scope>
    <source>
        <strain evidence="2 3">R-54839</strain>
    </source>
</reference>
<dbReference type="EMBL" id="CAUZLR010000011">
    <property type="protein sequence ID" value="CAK1252877.1"/>
    <property type="molecule type" value="Genomic_DNA"/>
</dbReference>
<evidence type="ECO:0000313" key="3">
    <source>
        <dbReference type="Proteomes" id="UP001314261"/>
    </source>
</evidence>
<protein>
    <recommendedName>
        <fullName evidence="4">Swt1-like HEPN domain-containing protein</fullName>
    </recommendedName>
</protein>
<sequence>MKLEYLITSKNNGYISKRSIANYLQSKPSFIRFKNNVMTISADGFEKKYSIKIFGDKGKYIVEYEVDNLTFENISKQMELNSNIRGFLKQKFSVILLTDPFSSFFRDECRPYTDEYELGLRKLLYLLIRVEESNQAQSLVKKKYQEKLNEYTENITLEQLNKLLFARQWYFEKNQNSFVQVPVHDISTMSNWLLGLSELPEFYSTWEIYTSANEENNLQELINIEKVEDIRNKVAHNRIMEQEDYDFTVQKLSKVNSEIKTICRDIIFGLVKVEIDLTPLSKILDQQMQNITSVIQEMSNVGNSVQQVINNLTVPTKILGNSFTAIECSLQFTKPIHDFLNSNPFNNQIQMATDIMQKMNQVTRPFEDIQKIAREAAKKTYINPPILLDSVIDPDLPDSERIMRYIELLEMSYDDAVFMLKDSHGKVQGDYFLKESYDKFFSGKIKVLRKNNKISRLEDGLLTHHVLFDKYKKINESTSILSQSIPFEVQESKNLVYVDIWEKFILHVLKSRDKSRLDSEAKRRITQQDFSIRQPTLDMGLPTSYQCLVFKTTMIF</sequence>
<keyword evidence="1" id="KW-0175">Coiled coil</keyword>